<dbReference type="KEGG" id="yli:2909019"/>
<dbReference type="GO" id="GO:0005741">
    <property type="term" value="C:mitochondrial outer membrane"/>
    <property type="evidence" value="ECO:0007669"/>
    <property type="project" value="TreeGrafter"/>
</dbReference>
<accession>A0A1D8NMZ4</accession>
<feature type="transmembrane region" description="Helical" evidence="6">
    <location>
        <begin position="65"/>
        <end position="84"/>
    </location>
</feature>
<keyword evidence="4 6" id="KW-0472">Membrane</keyword>
<evidence type="ECO:0000256" key="5">
    <source>
        <dbReference type="ARBA" id="ARBA00038013"/>
    </source>
</evidence>
<evidence type="ECO:0000313" key="8">
    <source>
        <dbReference type="EMBL" id="RDW27856.1"/>
    </source>
</evidence>
<dbReference type="AlphaFoldDB" id="A0A1D8NMZ4"/>
<proteinExistence type="inferred from homology"/>
<dbReference type="VEuPathDB" id="FungiDB:YALI0_F11363g"/>
<dbReference type="OrthoDB" id="5336366at2759"/>
<evidence type="ECO:0000256" key="3">
    <source>
        <dbReference type="ARBA" id="ARBA00022989"/>
    </source>
</evidence>
<sequence>MTATVLVFSKVIGTVALGFLTGAVGSASYLSLPTISQHLYSSGTKADVCDAQENLDRLLVRFGRIVGPACITACASLCVSFAFATKSARHPYLLYSALSVPVACAVGYFKARPLVRAVLDVDADAESEASTPESTDTAETSQLDNSVYENVSLSPKVKSKEDVSERVEDTLHRRVITQSISHLGTVGVAVSGIFGFGFIISTIGIYGDMY</sequence>
<keyword evidence="3 6" id="KW-1133">Transmembrane helix</keyword>
<dbReference type="Proteomes" id="UP000256601">
    <property type="component" value="Unassembled WGS sequence"/>
</dbReference>
<evidence type="ECO:0000313" key="9">
    <source>
        <dbReference type="Proteomes" id="UP000182444"/>
    </source>
</evidence>
<dbReference type="GO" id="GO:0000422">
    <property type="term" value="P:autophagy of mitochondrion"/>
    <property type="evidence" value="ECO:0007669"/>
    <property type="project" value="TreeGrafter"/>
</dbReference>
<comment type="similarity">
    <text evidence="5">Belongs to the ATG33 family.</text>
</comment>
<name>A0A1D8NMZ4_YARLL</name>
<reference evidence="8 10" key="2">
    <citation type="submission" date="2018-07" db="EMBL/GenBank/DDBJ databases">
        <title>Draft Genome Assemblies for Five Robust Yarrowia lipolytica Strains Exhibiting High Lipid Production and Pentose Sugar Utilization and Sugar Alcohol Secretion from Undetoxified Lignocellulosic Biomass Hydrolysates.</title>
        <authorList>
            <consortium name="DOE Joint Genome Institute"/>
            <person name="Walker C."/>
            <person name="Ryu S."/>
            <person name="Na H."/>
            <person name="Zane M."/>
            <person name="LaButti K."/>
            <person name="Lipzen A."/>
            <person name="Haridas S."/>
            <person name="Barry K."/>
            <person name="Grigoriev I.V."/>
            <person name="Quarterman J."/>
            <person name="Slininger P."/>
            <person name="Dien B."/>
            <person name="Trinh C.T."/>
        </authorList>
    </citation>
    <scope>NUCLEOTIDE SEQUENCE [LARGE SCALE GENOMIC DNA]</scope>
    <source>
        <strain evidence="8 10">YB392</strain>
    </source>
</reference>
<dbReference type="PANTHER" id="PTHR37278">
    <property type="entry name" value="AUTOPHAGY-RELATED PROTEIN 33-RELATED"/>
    <property type="match status" value="1"/>
</dbReference>
<protein>
    <recommendedName>
        <fullName evidence="11">Autophagy-related protein 33</fullName>
    </recommendedName>
</protein>
<evidence type="ECO:0000313" key="10">
    <source>
        <dbReference type="Proteomes" id="UP000256601"/>
    </source>
</evidence>
<evidence type="ECO:0000313" key="7">
    <source>
        <dbReference type="EMBL" id="AOW06988.1"/>
    </source>
</evidence>
<dbReference type="GeneID" id="2909019"/>
<evidence type="ECO:0008006" key="11">
    <source>
        <dbReference type="Google" id="ProtNLM"/>
    </source>
</evidence>
<gene>
    <name evidence="8" type="ORF">B0I71DRAFT_128398</name>
    <name evidence="7" type="ORF">YALI1_F15038g</name>
</gene>
<dbReference type="VEuPathDB" id="FungiDB:YALI1_F15038g"/>
<feature type="transmembrane region" description="Helical" evidence="6">
    <location>
        <begin position="183"/>
        <end position="206"/>
    </location>
</feature>
<dbReference type="RefSeq" id="XP_505284.1">
    <property type="nucleotide sequence ID" value="XM_505284.1"/>
</dbReference>
<reference evidence="7 9" key="1">
    <citation type="journal article" date="2016" name="PLoS ONE">
        <title>Sequence Assembly of Yarrowia lipolytica Strain W29/CLIB89 Shows Transposable Element Diversity.</title>
        <authorList>
            <person name="Magnan C."/>
            <person name="Yu J."/>
            <person name="Chang I."/>
            <person name="Jahn E."/>
            <person name="Kanomata Y."/>
            <person name="Wu J."/>
            <person name="Zeller M."/>
            <person name="Oakes M."/>
            <person name="Baldi P."/>
            <person name="Sandmeyer S."/>
        </authorList>
    </citation>
    <scope>NUCLEOTIDE SEQUENCE [LARGE SCALE GENOMIC DNA]</scope>
    <source>
        <strain evidence="7">CLIB89</strain>
        <strain evidence="9">CLIB89(W29)</strain>
    </source>
</reference>
<organism evidence="7 9">
    <name type="scientific">Yarrowia lipolytica</name>
    <name type="common">Candida lipolytica</name>
    <dbReference type="NCBI Taxonomy" id="4952"/>
    <lineage>
        <taxon>Eukaryota</taxon>
        <taxon>Fungi</taxon>
        <taxon>Dikarya</taxon>
        <taxon>Ascomycota</taxon>
        <taxon>Saccharomycotina</taxon>
        <taxon>Dipodascomycetes</taxon>
        <taxon>Dipodascales</taxon>
        <taxon>Dipodascales incertae sedis</taxon>
        <taxon>Yarrowia</taxon>
    </lineage>
</organism>
<dbReference type="Proteomes" id="UP000182444">
    <property type="component" value="Chromosome 1F"/>
</dbReference>
<comment type="subcellular location">
    <subcellularLocation>
        <location evidence="1">Membrane</location>
        <topology evidence="1">Multi-pass membrane protein</topology>
    </subcellularLocation>
</comment>
<evidence type="ECO:0000256" key="6">
    <source>
        <dbReference type="SAM" id="Phobius"/>
    </source>
</evidence>
<dbReference type="GO" id="GO:0016236">
    <property type="term" value="P:macroautophagy"/>
    <property type="evidence" value="ECO:0007669"/>
    <property type="project" value="TreeGrafter"/>
</dbReference>
<evidence type="ECO:0000256" key="4">
    <source>
        <dbReference type="ARBA" id="ARBA00023136"/>
    </source>
</evidence>
<dbReference type="OMA" id="YIVAICM"/>
<dbReference type="PANTHER" id="PTHR37278:SF1">
    <property type="entry name" value="AUTOPHAGY-RELATED PROTEIN 33-RELATED"/>
    <property type="match status" value="1"/>
</dbReference>
<dbReference type="EMBL" id="CP017558">
    <property type="protein sequence ID" value="AOW06988.1"/>
    <property type="molecule type" value="Genomic_DNA"/>
</dbReference>
<evidence type="ECO:0000256" key="1">
    <source>
        <dbReference type="ARBA" id="ARBA00004141"/>
    </source>
</evidence>
<dbReference type="EMBL" id="KZ858958">
    <property type="protein sequence ID" value="RDW27856.1"/>
    <property type="molecule type" value="Genomic_DNA"/>
</dbReference>
<evidence type="ECO:0000256" key="2">
    <source>
        <dbReference type="ARBA" id="ARBA00022692"/>
    </source>
</evidence>
<keyword evidence="2 6" id="KW-0812">Transmembrane</keyword>
<feature type="transmembrane region" description="Helical" evidence="6">
    <location>
        <begin position="12"/>
        <end position="32"/>
    </location>
</feature>
<dbReference type="InterPro" id="IPR051668">
    <property type="entry name" value="ATG33"/>
</dbReference>